<evidence type="ECO:0000256" key="6">
    <source>
        <dbReference type="ARBA" id="ARBA00022801"/>
    </source>
</evidence>
<accession>A0A1T4N350</accession>
<dbReference type="Gene3D" id="3.40.50.1380">
    <property type="entry name" value="Methylglyoxal synthase-like domain"/>
    <property type="match status" value="1"/>
</dbReference>
<comment type="catalytic activity">
    <reaction evidence="8 10">
        <text>(6R)-10-formyltetrahydrofolate + 5-amino-1-(5-phospho-beta-D-ribosyl)imidazole-4-carboxamide = 5-formamido-1-(5-phospho-D-ribosyl)imidazole-4-carboxamide + (6S)-5,6,7,8-tetrahydrofolate</text>
        <dbReference type="Rhea" id="RHEA:22192"/>
        <dbReference type="ChEBI" id="CHEBI:57453"/>
        <dbReference type="ChEBI" id="CHEBI:58467"/>
        <dbReference type="ChEBI" id="CHEBI:58475"/>
        <dbReference type="ChEBI" id="CHEBI:195366"/>
        <dbReference type="EC" id="2.1.2.3"/>
    </reaction>
</comment>
<dbReference type="InterPro" id="IPR002695">
    <property type="entry name" value="PurH-like"/>
</dbReference>
<dbReference type="STRING" id="118967.SAMN02745191_1463"/>
<evidence type="ECO:0000256" key="3">
    <source>
        <dbReference type="ARBA" id="ARBA00007667"/>
    </source>
</evidence>
<dbReference type="FunFam" id="3.40.50.1380:FF:000001">
    <property type="entry name" value="Bifunctional purine biosynthesis protein PurH"/>
    <property type="match status" value="1"/>
</dbReference>
<dbReference type="GO" id="GO:0006189">
    <property type="term" value="P:'de novo' IMP biosynthetic process"/>
    <property type="evidence" value="ECO:0007669"/>
    <property type="project" value="UniProtKB-UniRule"/>
</dbReference>
<keyword evidence="6 10" id="KW-0378">Hydrolase</keyword>
<keyword evidence="7 10" id="KW-0511">Multifunctional enzyme</keyword>
<dbReference type="Gene3D" id="3.40.140.20">
    <property type="match status" value="2"/>
</dbReference>
<evidence type="ECO:0000313" key="12">
    <source>
        <dbReference type="EMBL" id="SJZ73642.1"/>
    </source>
</evidence>
<dbReference type="Proteomes" id="UP000243297">
    <property type="component" value="Unassembled WGS sequence"/>
</dbReference>
<evidence type="ECO:0000256" key="10">
    <source>
        <dbReference type="HAMAP-Rule" id="MF_00139"/>
    </source>
</evidence>
<keyword evidence="5 10" id="KW-0658">Purine biosynthesis</keyword>
<dbReference type="UniPathway" id="UPA00074">
    <property type="reaction ID" value="UER00133"/>
</dbReference>
<dbReference type="PROSITE" id="PS51855">
    <property type="entry name" value="MGS"/>
    <property type="match status" value="1"/>
</dbReference>
<feature type="domain" description="MGS-like" evidence="11">
    <location>
        <begin position="1"/>
        <end position="144"/>
    </location>
</feature>
<dbReference type="OrthoDB" id="9802065at2"/>
<sequence>MKRALVSVSNKEGLIPFVKGLVQCGYQIISTGGTKKALDEEGILTIAIDEVTHFPEMLDGRVKTLHPLIHGGLLGVRDKESHVNQMKEYGIETIDLVCVNLYPFKETISKPNFTHEEAIENIDIGGPSMIRSAAKNHKFVTVVTDVNDYQTVLDEIANQGDTTLDTRQKLAAKAFRTTAAYDAMIQQYLTDKFEDENPEKVIFGYDLVQTLRYGENPHQSASFYTDGSKLRYAMTSAIQLHGKELSYNNIQDANATLQILKEFVGTPAVVAVKHMNPCGVAISDHITDAWKKAYAADPVSIFGGIVAFNEEVNVDCAKDMSQMFLEIILAPSFSKEAFEILSQKKNIRLMTFVTEGEDAKNKMVSVTGGLLIQGEDDVLETKEDLQVVTVKQPTANQITDALFGMKIVKHVKSNAIVLVKDGQTLGVGAGQMNRVGAAKIACEQAGDKAKGSTLASDAFFPMNDTVELASTYGIECIIQPGGSIKDQDSIDKCNETNIAMLFTGKRHFKH</sequence>
<dbReference type="AlphaFoldDB" id="A0A1T4N350"/>
<dbReference type="PIRSF" id="PIRSF000414">
    <property type="entry name" value="AICARFT_IMPCHas"/>
    <property type="match status" value="1"/>
</dbReference>
<dbReference type="InterPro" id="IPR016193">
    <property type="entry name" value="Cytidine_deaminase-like"/>
</dbReference>
<dbReference type="EC" id="2.1.2.3" evidence="10"/>
<dbReference type="GO" id="GO:0005829">
    <property type="term" value="C:cytosol"/>
    <property type="evidence" value="ECO:0007669"/>
    <property type="project" value="TreeGrafter"/>
</dbReference>
<reference evidence="13" key="1">
    <citation type="submission" date="2017-02" db="EMBL/GenBank/DDBJ databases">
        <authorList>
            <person name="Varghese N."/>
            <person name="Submissions S."/>
        </authorList>
    </citation>
    <scope>NUCLEOTIDE SEQUENCE [LARGE SCALE GENOMIC DNA]</scope>
    <source>
        <strain evidence="13">ATCC 25662</strain>
    </source>
</reference>
<organism evidence="12 13">
    <name type="scientific">Anaerorhabdus furcosa</name>
    <dbReference type="NCBI Taxonomy" id="118967"/>
    <lineage>
        <taxon>Bacteria</taxon>
        <taxon>Bacillati</taxon>
        <taxon>Bacillota</taxon>
        <taxon>Erysipelotrichia</taxon>
        <taxon>Erysipelotrichales</taxon>
        <taxon>Erysipelotrichaceae</taxon>
        <taxon>Anaerorhabdus</taxon>
    </lineage>
</organism>
<evidence type="ECO:0000313" key="13">
    <source>
        <dbReference type="Proteomes" id="UP000243297"/>
    </source>
</evidence>
<dbReference type="SMART" id="SM00798">
    <property type="entry name" value="AICARFT_IMPCHas"/>
    <property type="match status" value="1"/>
</dbReference>
<dbReference type="RefSeq" id="WP_078711866.1">
    <property type="nucleotide sequence ID" value="NZ_FUWY01000004.1"/>
</dbReference>
<comment type="catalytic activity">
    <reaction evidence="9 10">
        <text>IMP + H2O = 5-formamido-1-(5-phospho-D-ribosyl)imidazole-4-carboxamide</text>
        <dbReference type="Rhea" id="RHEA:18445"/>
        <dbReference type="ChEBI" id="CHEBI:15377"/>
        <dbReference type="ChEBI" id="CHEBI:58053"/>
        <dbReference type="ChEBI" id="CHEBI:58467"/>
        <dbReference type="EC" id="3.5.4.10"/>
    </reaction>
</comment>
<evidence type="ECO:0000256" key="1">
    <source>
        <dbReference type="ARBA" id="ARBA00004844"/>
    </source>
</evidence>
<dbReference type="InterPro" id="IPR024051">
    <property type="entry name" value="AICAR_Tfase_dup_dom_sf"/>
</dbReference>
<proteinExistence type="inferred from homology"/>
<evidence type="ECO:0000256" key="9">
    <source>
        <dbReference type="ARBA" id="ARBA00050687"/>
    </source>
</evidence>
<comment type="pathway">
    <text evidence="2 10">Purine metabolism; IMP biosynthesis via de novo pathway; 5-formamido-1-(5-phospho-D-ribosyl)imidazole-4-carboxamide from 5-amino-1-(5-phospho-D-ribosyl)imidazole-4-carboxamide (10-formyl THF route): step 1/1.</text>
</comment>
<evidence type="ECO:0000256" key="4">
    <source>
        <dbReference type="ARBA" id="ARBA00022679"/>
    </source>
</evidence>
<dbReference type="Pfam" id="PF02142">
    <property type="entry name" value="MGS"/>
    <property type="match status" value="1"/>
</dbReference>
<dbReference type="Pfam" id="PF01808">
    <property type="entry name" value="AICARFT_IMPCHas"/>
    <property type="match status" value="1"/>
</dbReference>
<dbReference type="PANTHER" id="PTHR11692:SF0">
    <property type="entry name" value="BIFUNCTIONAL PURINE BIOSYNTHESIS PROTEIN ATIC"/>
    <property type="match status" value="1"/>
</dbReference>
<comment type="pathway">
    <text evidence="1 10">Purine metabolism; IMP biosynthesis via de novo pathway; IMP from 5-formamido-1-(5-phospho-D-ribosyl)imidazole-4-carboxamide: step 1/1.</text>
</comment>
<dbReference type="InterPro" id="IPR011607">
    <property type="entry name" value="MGS-like_dom"/>
</dbReference>
<dbReference type="NCBIfam" id="TIGR00355">
    <property type="entry name" value="purH"/>
    <property type="match status" value="1"/>
</dbReference>
<dbReference type="SUPFAM" id="SSF52335">
    <property type="entry name" value="Methylglyoxal synthase-like"/>
    <property type="match status" value="1"/>
</dbReference>
<evidence type="ECO:0000256" key="5">
    <source>
        <dbReference type="ARBA" id="ARBA00022755"/>
    </source>
</evidence>
<name>A0A1T4N350_9FIRM</name>
<evidence type="ECO:0000259" key="11">
    <source>
        <dbReference type="PROSITE" id="PS51855"/>
    </source>
</evidence>
<evidence type="ECO:0000256" key="8">
    <source>
        <dbReference type="ARBA" id="ARBA00050488"/>
    </source>
</evidence>
<dbReference type="SMART" id="SM00851">
    <property type="entry name" value="MGS"/>
    <property type="match status" value="1"/>
</dbReference>
<evidence type="ECO:0000256" key="7">
    <source>
        <dbReference type="ARBA" id="ARBA00023268"/>
    </source>
</evidence>
<comment type="similarity">
    <text evidence="3 10">Belongs to the PurH family.</text>
</comment>
<dbReference type="EC" id="3.5.4.10" evidence="10"/>
<dbReference type="InterPro" id="IPR036914">
    <property type="entry name" value="MGS-like_dom_sf"/>
</dbReference>
<evidence type="ECO:0000256" key="2">
    <source>
        <dbReference type="ARBA" id="ARBA00004954"/>
    </source>
</evidence>
<dbReference type="CDD" id="cd01421">
    <property type="entry name" value="IMPCH"/>
    <property type="match status" value="1"/>
</dbReference>
<keyword evidence="4 10" id="KW-0808">Transferase</keyword>
<keyword evidence="13" id="KW-1185">Reference proteome</keyword>
<dbReference type="FunFam" id="3.40.140.20:FF:000001">
    <property type="entry name" value="Bifunctional purine biosynthesis protein PurH"/>
    <property type="match status" value="1"/>
</dbReference>
<dbReference type="GO" id="GO:0004643">
    <property type="term" value="F:phosphoribosylaminoimidazolecarboxamide formyltransferase activity"/>
    <property type="evidence" value="ECO:0007669"/>
    <property type="project" value="UniProtKB-UniRule"/>
</dbReference>
<protein>
    <recommendedName>
        <fullName evidence="10">Bifunctional purine biosynthesis protein PurH</fullName>
    </recommendedName>
    <domain>
        <recommendedName>
            <fullName evidence="10">Phosphoribosylaminoimidazolecarboxamide formyltransferase</fullName>
            <ecNumber evidence="10">2.1.2.3</ecNumber>
        </recommendedName>
        <alternativeName>
            <fullName evidence="10">AICAR transformylase</fullName>
        </alternativeName>
    </domain>
    <domain>
        <recommendedName>
            <fullName evidence="10">IMP cyclohydrolase</fullName>
            <ecNumber evidence="10">3.5.4.10</ecNumber>
        </recommendedName>
        <alternativeName>
            <fullName evidence="10">ATIC</fullName>
        </alternativeName>
        <alternativeName>
            <fullName evidence="10">IMP synthase</fullName>
        </alternativeName>
        <alternativeName>
            <fullName evidence="10">Inosinicase</fullName>
        </alternativeName>
    </domain>
</protein>
<dbReference type="HAMAP" id="MF_00139">
    <property type="entry name" value="PurH"/>
    <property type="match status" value="1"/>
</dbReference>
<dbReference type="NCBIfam" id="NF002049">
    <property type="entry name" value="PRK00881.1"/>
    <property type="match status" value="1"/>
</dbReference>
<dbReference type="GO" id="GO:0003937">
    <property type="term" value="F:IMP cyclohydrolase activity"/>
    <property type="evidence" value="ECO:0007669"/>
    <property type="project" value="UniProtKB-UniRule"/>
</dbReference>
<gene>
    <name evidence="10" type="primary">purH</name>
    <name evidence="12" type="ORF">SAMN02745191_1463</name>
</gene>
<dbReference type="EMBL" id="FUWY01000004">
    <property type="protein sequence ID" value="SJZ73642.1"/>
    <property type="molecule type" value="Genomic_DNA"/>
</dbReference>
<dbReference type="PANTHER" id="PTHR11692">
    <property type="entry name" value="BIFUNCTIONAL PURINE BIOSYNTHESIS PROTEIN PURH"/>
    <property type="match status" value="1"/>
</dbReference>
<comment type="domain">
    <text evidence="10">The IMP cyclohydrolase activity resides in the N-terminal region.</text>
</comment>
<dbReference type="FunFam" id="3.40.140.20:FF:000002">
    <property type="entry name" value="Bifunctional purine biosynthesis protein PurH"/>
    <property type="match status" value="1"/>
</dbReference>
<dbReference type="SUPFAM" id="SSF53927">
    <property type="entry name" value="Cytidine deaminase-like"/>
    <property type="match status" value="1"/>
</dbReference>